<dbReference type="RefSeq" id="XP_008476808.1">
    <property type="nucleotide sequence ID" value="XM_008478586.2"/>
</dbReference>
<evidence type="ECO:0000256" key="1">
    <source>
        <dbReference type="SAM" id="Phobius"/>
    </source>
</evidence>
<gene>
    <name evidence="3 4" type="primary">LOC103513737</name>
</gene>
<protein>
    <submittedName>
        <fullName evidence="3">Uncharacterized protein LOC103513737 isoform X1</fullName>
    </submittedName>
    <submittedName>
        <fullName evidence="4">Uncharacterized protein LOC103513737 isoform X2</fullName>
    </submittedName>
</protein>
<accession>A0A1S3D8S9</accession>
<dbReference type="RefSeq" id="XP_026682661.1">
    <property type="nucleotide sequence ID" value="XM_026826860.1"/>
</dbReference>
<name>A0A1S3D8S9_DIACI</name>
<dbReference type="GeneID" id="103513737"/>
<dbReference type="Proteomes" id="UP000079169">
    <property type="component" value="Unplaced"/>
</dbReference>
<organism evidence="2 3">
    <name type="scientific">Diaphorina citri</name>
    <name type="common">Asian citrus psyllid</name>
    <dbReference type="NCBI Taxonomy" id="121845"/>
    <lineage>
        <taxon>Eukaryota</taxon>
        <taxon>Metazoa</taxon>
        <taxon>Ecdysozoa</taxon>
        <taxon>Arthropoda</taxon>
        <taxon>Hexapoda</taxon>
        <taxon>Insecta</taxon>
        <taxon>Pterygota</taxon>
        <taxon>Neoptera</taxon>
        <taxon>Paraneoptera</taxon>
        <taxon>Hemiptera</taxon>
        <taxon>Sternorrhyncha</taxon>
        <taxon>Psylloidea</taxon>
        <taxon>Psyllidae</taxon>
        <taxon>Diaphorininae</taxon>
        <taxon>Diaphorina</taxon>
    </lineage>
</organism>
<evidence type="ECO:0000313" key="4">
    <source>
        <dbReference type="RefSeq" id="XP_026682661.1"/>
    </source>
</evidence>
<feature type="transmembrane region" description="Helical" evidence="1">
    <location>
        <begin position="56"/>
        <end position="75"/>
    </location>
</feature>
<dbReference type="KEGG" id="dci:103513737"/>
<proteinExistence type="predicted"/>
<keyword evidence="1" id="KW-0472">Membrane</keyword>
<reference evidence="3 4" key="1">
    <citation type="submission" date="2025-04" db="UniProtKB">
        <authorList>
            <consortium name="RefSeq"/>
        </authorList>
    </citation>
    <scope>IDENTIFICATION</scope>
</reference>
<evidence type="ECO:0000313" key="3">
    <source>
        <dbReference type="RefSeq" id="XP_008476808.1"/>
    </source>
</evidence>
<sequence length="104" mass="11964">MNELQSSWSFLKRLFVSEPELPPPPPPPETVYDLVMNQLKCTGDSVLASYEASPSWVLHLLVMLTLGTIFFKIFLGKQPLVMNRLRSSLHQIWPLKRTAVTRRQ</sequence>
<evidence type="ECO:0000313" key="2">
    <source>
        <dbReference type="Proteomes" id="UP000079169"/>
    </source>
</evidence>
<keyword evidence="1" id="KW-1133">Transmembrane helix</keyword>
<dbReference type="PaxDb" id="121845-A0A1S3D8S9"/>
<keyword evidence="2" id="KW-1185">Reference proteome</keyword>
<keyword evidence="1" id="KW-0812">Transmembrane</keyword>
<dbReference type="AlphaFoldDB" id="A0A1S3D8S9"/>